<evidence type="ECO:0000256" key="5">
    <source>
        <dbReference type="SAM" id="Phobius"/>
    </source>
</evidence>
<evidence type="ECO:0000256" key="1">
    <source>
        <dbReference type="ARBA" id="ARBA00004141"/>
    </source>
</evidence>
<evidence type="ECO:0000256" key="2">
    <source>
        <dbReference type="ARBA" id="ARBA00022692"/>
    </source>
</evidence>
<sequence>MNPVRTLGPAVAAGNYKQIWIYLVAPTAGAVAGAAVYTAVKLKGDDGEMPRRSFRPTGYCTYSYHRPVLFIPSSQPPATIFLPSFSIAPAHSFVISVPLPSSSPPPQSQSHPPLLPAPLCHLPPLLNRSHSLPVVASLLPLLPSLLPLLPLLAPHLVAATIAAPPCRCPLPLPTMLLPSSTSAYRPYCFCNSSSSPPLHHRRSSLPSPIVAAASCCRGLLAHGSVTVASLYRSVVAHSSVIVAAFLYYCQLLLQIIAFISSPLPLQPLQTVAAISSTAATLPLAATISSHRYHPWWVISLCFYLLYILPCSNNYSRNPRQSSPPLVAQPPSSSSLLSLPTPSHVSIASFFLPDHYHCHQSLPSPPLVD</sequence>
<accession>A0A426X696</accession>
<keyword evidence="4 5" id="KW-0472">Membrane</keyword>
<feature type="transmembrane region" description="Helical" evidence="5">
    <location>
        <begin position="295"/>
        <end position="314"/>
    </location>
</feature>
<keyword evidence="3 5" id="KW-1133">Transmembrane helix</keyword>
<dbReference type="PANTHER" id="PTHR45724">
    <property type="entry name" value="AQUAPORIN NIP2-1"/>
    <property type="match status" value="1"/>
</dbReference>
<evidence type="ECO:0000313" key="6">
    <source>
        <dbReference type="EMBL" id="RRT34999.1"/>
    </source>
</evidence>
<reference evidence="6 7" key="1">
    <citation type="journal article" date="2014" name="Agronomy (Basel)">
        <title>A Draft Genome Sequence for Ensete ventricosum, the Drought-Tolerant Tree Against Hunger.</title>
        <authorList>
            <person name="Harrison J."/>
            <person name="Moore K.A."/>
            <person name="Paszkiewicz K."/>
            <person name="Jones T."/>
            <person name="Grant M."/>
            <person name="Ambacheew D."/>
            <person name="Muzemil S."/>
            <person name="Studholme D.J."/>
        </authorList>
    </citation>
    <scope>NUCLEOTIDE SEQUENCE [LARGE SCALE GENOMIC DNA]</scope>
</reference>
<dbReference type="Proteomes" id="UP000287651">
    <property type="component" value="Unassembled WGS sequence"/>
</dbReference>
<gene>
    <name evidence="6" type="ORF">B296_00049738</name>
</gene>
<organism evidence="6 7">
    <name type="scientific">Ensete ventricosum</name>
    <name type="common">Abyssinian banana</name>
    <name type="synonym">Musa ensete</name>
    <dbReference type="NCBI Taxonomy" id="4639"/>
    <lineage>
        <taxon>Eukaryota</taxon>
        <taxon>Viridiplantae</taxon>
        <taxon>Streptophyta</taxon>
        <taxon>Embryophyta</taxon>
        <taxon>Tracheophyta</taxon>
        <taxon>Spermatophyta</taxon>
        <taxon>Magnoliopsida</taxon>
        <taxon>Liliopsida</taxon>
        <taxon>Zingiberales</taxon>
        <taxon>Musaceae</taxon>
        <taxon>Ensete</taxon>
    </lineage>
</organism>
<dbReference type="AlphaFoldDB" id="A0A426X696"/>
<evidence type="ECO:0000313" key="7">
    <source>
        <dbReference type="Proteomes" id="UP000287651"/>
    </source>
</evidence>
<comment type="subcellular location">
    <subcellularLocation>
        <location evidence="1">Membrane</location>
        <topology evidence="1">Multi-pass membrane protein</topology>
    </subcellularLocation>
</comment>
<keyword evidence="2 5" id="KW-0812">Transmembrane</keyword>
<evidence type="ECO:0000256" key="4">
    <source>
        <dbReference type="ARBA" id="ARBA00023136"/>
    </source>
</evidence>
<dbReference type="InterPro" id="IPR034294">
    <property type="entry name" value="Aquaporin_transptr"/>
</dbReference>
<dbReference type="Pfam" id="PF00230">
    <property type="entry name" value="MIP"/>
    <property type="match status" value="1"/>
</dbReference>
<dbReference type="InterPro" id="IPR000425">
    <property type="entry name" value="MIP"/>
</dbReference>
<dbReference type="GO" id="GO:0015267">
    <property type="term" value="F:channel activity"/>
    <property type="evidence" value="ECO:0007669"/>
    <property type="project" value="InterPro"/>
</dbReference>
<feature type="transmembrane region" description="Helical" evidence="5">
    <location>
        <begin position="20"/>
        <end position="40"/>
    </location>
</feature>
<protein>
    <recommendedName>
        <fullName evidence="8">Aquaporin</fullName>
    </recommendedName>
</protein>
<dbReference type="PANTHER" id="PTHR45724:SF11">
    <property type="entry name" value="AQUAPORIN NIP5-1-RELATED"/>
    <property type="match status" value="1"/>
</dbReference>
<dbReference type="EMBL" id="AMZH03025748">
    <property type="protein sequence ID" value="RRT34999.1"/>
    <property type="molecule type" value="Genomic_DNA"/>
</dbReference>
<dbReference type="SUPFAM" id="SSF81338">
    <property type="entry name" value="Aquaporin-like"/>
    <property type="match status" value="1"/>
</dbReference>
<dbReference type="InterPro" id="IPR023271">
    <property type="entry name" value="Aquaporin-like"/>
</dbReference>
<proteinExistence type="predicted"/>
<name>A0A426X696_ENSVE</name>
<evidence type="ECO:0008006" key="8">
    <source>
        <dbReference type="Google" id="ProtNLM"/>
    </source>
</evidence>
<comment type="caution">
    <text evidence="6">The sequence shown here is derived from an EMBL/GenBank/DDBJ whole genome shotgun (WGS) entry which is preliminary data.</text>
</comment>
<feature type="transmembrane region" description="Helical" evidence="5">
    <location>
        <begin position="237"/>
        <end position="259"/>
    </location>
</feature>
<dbReference type="GO" id="GO:0016020">
    <property type="term" value="C:membrane"/>
    <property type="evidence" value="ECO:0007669"/>
    <property type="project" value="UniProtKB-SubCell"/>
</dbReference>
<evidence type="ECO:0000256" key="3">
    <source>
        <dbReference type="ARBA" id="ARBA00022989"/>
    </source>
</evidence>
<dbReference type="Gene3D" id="1.20.1080.10">
    <property type="entry name" value="Glycerol uptake facilitator protein"/>
    <property type="match status" value="1"/>
</dbReference>